<feature type="region of interest" description="Disordered" evidence="1">
    <location>
        <begin position="1"/>
        <end position="30"/>
    </location>
</feature>
<organism evidence="4">
    <name type="scientific">Brugia pahangi</name>
    <name type="common">Filarial nematode worm</name>
    <dbReference type="NCBI Taxonomy" id="6280"/>
    <lineage>
        <taxon>Eukaryota</taxon>
        <taxon>Metazoa</taxon>
        <taxon>Ecdysozoa</taxon>
        <taxon>Nematoda</taxon>
        <taxon>Chromadorea</taxon>
        <taxon>Rhabditida</taxon>
        <taxon>Spirurina</taxon>
        <taxon>Spiruromorpha</taxon>
        <taxon>Filarioidea</taxon>
        <taxon>Onchocercidae</taxon>
        <taxon>Brugia</taxon>
    </lineage>
</organism>
<reference evidence="2 3" key="2">
    <citation type="submission" date="2018-11" db="EMBL/GenBank/DDBJ databases">
        <authorList>
            <consortium name="Pathogen Informatics"/>
        </authorList>
    </citation>
    <scope>NUCLEOTIDE SEQUENCE [LARGE SCALE GENOMIC DNA]</scope>
</reference>
<reference evidence="4" key="1">
    <citation type="submission" date="2017-02" db="UniProtKB">
        <authorList>
            <consortium name="WormBaseParasite"/>
        </authorList>
    </citation>
    <scope>IDENTIFICATION</scope>
</reference>
<evidence type="ECO:0000256" key="1">
    <source>
        <dbReference type="SAM" id="MobiDB-lite"/>
    </source>
</evidence>
<proteinExistence type="predicted"/>
<evidence type="ECO:0000313" key="2">
    <source>
        <dbReference type="EMBL" id="VDN89428.1"/>
    </source>
</evidence>
<dbReference type="WBParaSite" id="BPAG_0000828001-mRNA-1">
    <property type="protein sequence ID" value="BPAG_0000828001-mRNA-1"/>
    <property type="gene ID" value="BPAG_0000828001"/>
</dbReference>
<name>A0A0N4TJ27_BRUPA</name>
<dbReference type="AlphaFoldDB" id="A0A0N4TJ27"/>
<evidence type="ECO:0000313" key="4">
    <source>
        <dbReference type="WBParaSite" id="BPAG_0000828001-mRNA-1"/>
    </source>
</evidence>
<protein>
    <submittedName>
        <fullName evidence="4">Ovule protein</fullName>
    </submittedName>
</protein>
<keyword evidence="3" id="KW-1185">Reference proteome</keyword>
<dbReference type="Proteomes" id="UP000278627">
    <property type="component" value="Unassembled WGS sequence"/>
</dbReference>
<gene>
    <name evidence="2" type="ORF">BPAG_LOCUS8242</name>
</gene>
<sequence length="112" mass="12472">MNLHQSELLTPVPESDTEGESASTRITSSPTMKINHIHLVKLLSSNPQENHLLHPLSNYASRKIGRQEPSSFHHQQQQRIGHRPSFMRRLSAAIPSLSTDSMPFAAVSSLLP</sequence>
<feature type="compositionally biased region" description="Polar residues" evidence="1">
    <location>
        <begin position="20"/>
        <end position="30"/>
    </location>
</feature>
<dbReference type="EMBL" id="UZAD01013132">
    <property type="protein sequence ID" value="VDN89428.1"/>
    <property type="molecule type" value="Genomic_DNA"/>
</dbReference>
<evidence type="ECO:0000313" key="3">
    <source>
        <dbReference type="Proteomes" id="UP000278627"/>
    </source>
</evidence>
<accession>A0A0N4TJ27</accession>